<dbReference type="RefSeq" id="WP_045313378.1">
    <property type="nucleotide sequence ID" value="NZ_JYJG01000145.1"/>
</dbReference>
<name>A0A0F0GUE5_LENAE</name>
<keyword evidence="3" id="KW-1185">Reference proteome</keyword>
<feature type="domain" description="4Fe-4S Wbl-type" evidence="1">
    <location>
        <begin position="33"/>
        <end position="94"/>
    </location>
</feature>
<dbReference type="Pfam" id="PF02467">
    <property type="entry name" value="Whib"/>
    <property type="match status" value="1"/>
</dbReference>
<organism evidence="2 3">
    <name type="scientific">Lentzea aerocolonigenes</name>
    <name type="common">Lechevalieria aerocolonigenes</name>
    <name type="synonym">Saccharothrix aerocolonigenes</name>
    <dbReference type="NCBI Taxonomy" id="68170"/>
    <lineage>
        <taxon>Bacteria</taxon>
        <taxon>Bacillati</taxon>
        <taxon>Actinomycetota</taxon>
        <taxon>Actinomycetes</taxon>
        <taxon>Pseudonocardiales</taxon>
        <taxon>Pseudonocardiaceae</taxon>
        <taxon>Lentzea</taxon>
    </lineage>
</organism>
<sequence length="112" mass="12814">MTDDRLIGIAWSLDRLRWVPIDQLAELVERDGLCMWAFTNEPPDAGEELTDHELAARTCAGCPVQDECLELELRTAGENTTGVWGALTDDDRRELHPHWLRRGDRFERGPRS</sequence>
<evidence type="ECO:0000313" key="2">
    <source>
        <dbReference type="EMBL" id="KJK47089.1"/>
    </source>
</evidence>
<comment type="caution">
    <text evidence="2">The sequence shown here is derived from an EMBL/GenBank/DDBJ whole genome shotgun (WGS) entry which is preliminary data.</text>
</comment>
<dbReference type="Proteomes" id="UP000033393">
    <property type="component" value="Unassembled WGS sequence"/>
</dbReference>
<evidence type="ECO:0000259" key="1">
    <source>
        <dbReference type="PROSITE" id="PS51674"/>
    </source>
</evidence>
<gene>
    <name evidence="2" type="ORF">UK23_21550</name>
</gene>
<reference evidence="2 3" key="1">
    <citation type="submission" date="2015-02" db="EMBL/GenBank/DDBJ databases">
        <authorList>
            <person name="Ju K.-S."/>
            <person name="Doroghazi J.R."/>
            <person name="Metcalf W."/>
        </authorList>
    </citation>
    <scope>NUCLEOTIDE SEQUENCE [LARGE SCALE GENOMIC DNA]</scope>
    <source>
        <strain evidence="2 3">NRRL B-16140</strain>
    </source>
</reference>
<accession>A0A0F0GUE5</accession>
<dbReference type="EMBL" id="JYJG01000145">
    <property type="protein sequence ID" value="KJK47089.1"/>
    <property type="molecule type" value="Genomic_DNA"/>
</dbReference>
<dbReference type="AlphaFoldDB" id="A0A0F0GUE5"/>
<dbReference type="PROSITE" id="PS51674">
    <property type="entry name" value="4FE4S_WBL"/>
    <property type="match status" value="1"/>
</dbReference>
<evidence type="ECO:0000313" key="3">
    <source>
        <dbReference type="Proteomes" id="UP000033393"/>
    </source>
</evidence>
<dbReference type="InterPro" id="IPR034768">
    <property type="entry name" value="4FE4S_WBL"/>
</dbReference>
<proteinExistence type="predicted"/>
<protein>
    <submittedName>
        <fullName evidence="2">Transcription factor WhiB</fullName>
    </submittedName>
</protein>
<dbReference type="PATRIC" id="fig|68170.10.peg.5375"/>